<keyword evidence="2" id="KW-1185">Reference proteome</keyword>
<protein>
    <submittedName>
        <fullName evidence="1">Uncharacterized protein</fullName>
    </submittedName>
</protein>
<proteinExistence type="predicted"/>
<dbReference type="RefSeq" id="WP_008278876.1">
    <property type="nucleotide sequence ID" value="NZ_AAXW01000114.1"/>
</dbReference>
<reference evidence="1 2" key="1">
    <citation type="submission" date="2007-03" db="EMBL/GenBank/DDBJ databases">
        <authorList>
            <person name="Stal L."/>
            <person name="Ferriera S."/>
            <person name="Johnson J."/>
            <person name="Kravitz S."/>
            <person name="Beeson K."/>
            <person name="Sutton G."/>
            <person name="Rogers Y.-H."/>
            <person name="Friedman R."/>
            <person name="Frazier M."/>
            <person name="Venter J.C."/>
        </authorList>
    </citation>
    <scope>NUCLEOTIDE SEQUENCE [LARGE SCALE GENOMIC DNA]</scope>
    <source>
        <strain evidence="1 2">CCY0110</strain>
    </source>
</reference>
<comment type="caution">
    <text evidence="1">The sequence shown here is derived from an EMBL/GenBank/DDBJ whole genome shotgun (WGS) entry which is preliminary data.</text>
</comment>
<accession>A3IZR2</accession>
<name>A3IZR2_9CHRO</name>
<evidence type="ECO:0000313" key="2">
    <source>
        <dbReference type="Proteomes" id="UP000003781"/>
    </source>
</evidence>
<dbReference type="AlphaFoldDB" id="A3IZR2"/>
<evidence type="ECO:0000313" key="1">
    <source>
        <dbReference type="EMBL" id="EAZ88041.1"/>
    </source>
</evidence>
<dbReference type="Proteomes" id="UP000003781">
    <property type="component" value="Unassembled WGS sequence"/>
</dbReference>
<dbReference type="OrthoDB" id="557974at2"/>
<gene>
    <name evidence="1" type="ORF">CY0110_25818</name>
</gene>
<dbReference type="EMBL" id="AAXW01000114">
    <property type="protein sequence ID" value="EAZ88041.1"/>
    <property type="molecule type" value="Genomic_DNA"/>
</dbReference>
<sequence length="154" mass="17127">MSTTTLLPNQTDISMDNYCVFGLATCFLKDDGEFHQVRVIEPIPSAALEAIFKGIPTSYELACAKSIGEILTGETLTKTAEFPDDAQFCDNFTERTFAAVRTYQTRPDAKSLIPLGTVKEDLNFSLEKKRVLNAVNVVKTEDNVKQHSHTHQVL</sequence>
<organism evidence="1 2">
    <name type="scientific">Crocosphaera chwakensis CCY0110</name>
    <dbReference type="NCBI Taxonomy" id="391612"/>
    <lineage>
        <taxon>Bacteria</taxon>
        <taxon>Bacillati</taxon>
        <taxon>Cyanobacteriota</taxon>
        <taxon>Cyanophyceae</taxon>
        <taxon>Oscillatoriophycideae</taxon>
        <taxon>Chroococcales</taxon>
        <taxon>Aphanothecaceae</taxon>
        <taxon>Crocosphaera</taxon>
        <taxon>Crocosphaera chwakensis</taxon>
    </lineage>
</organism>
<dbReference type="eggNOG" id="ENOG50306UD">
    <property type="taxonomic scope" value="Bacteria"/>
</dbReference>